<feature type="region of interest" description="Disordered" evidence="4">
    <location>
        <begin position="757"/>
        <end position="781"/>
    </location>
</feature>
<dbReference type="EMBL" id="JAFEUZ010000011">
    <property type="protein sequence ID" value="KAG5484717.1"/>
    <property type="molecule type" value="Genomic_DNA"/>
</dbReference>
<dbReference type="KEGG" id="lmat:92516467"/>
<dbReference type="InterPro" id="IPR008271">
    <property type="entry name" value="Ser/Thr_kinase_AS"/>
</dbReference>
<accession>A0A836KT60</accession>
<dbReference type="OrthoDB" id="68483at2759"/>
<proteinExistence type="predicted"/>
<dbReference type="InterPro" id="IPR011009">
    <property type="entry name" value="Kinase-like_dom_sf"/>
</dbReference>
<dbReference type="Proteomes" id="UP000673552">
    <property type="component" value="Chromosome 11"/>
</dbReference>
<organism evidence="6 7">
    <name type="scientific">Leishmania martiniquensis</name>
    <dbReference type="NCBI Taxonomy" id="1580590"/>
    <lineage>
        <taxon>Eukaryota</taxon>
        <taxon>Discoba</taxon>
        <taxon>Euglenozoa</taxon>
        <taxon>Kinetoplastea</taxon>
        <taxon>Metakinetoplastina</taxon>
        <taxon>Trypanosomatida</taxon>
        <taxon>Trypanosomatidae</taxon>
        <taxon>Leishmaniinae</taxon>
        <taxon>Leishmania</taxon>
    </lineage>
</organism>
<dbReference type="GO" id="GO:0035556">
    <property type="term" value="P:intracellular signal transduction"/>
    <property type="evidence" value="ECO:0007669"/>
    <property type="project" value="TreeGrafter"/>
</dbReference>
<dbReference type="PANTHER" id="PTHR24346:SF30">
    <property type="entry name" value="MATERNAL EMBRYONIC LEUCINE ZIPPER KINASE"/>
    <property type="match status" value="1"/>
</dbReference>
<evidence type="ECO:0000256" key="3">
    <source>
        <dbReference type="PROSITE-ProRule" id="PRU10141"/>
    </source>
</evidence>
<dbReference type="InterPro" id="IPR017441">
    <property type="entry name" value="Protein_kinase_ATP_BS"/>
</dbReference>
<dbReference type="AlphaFoldDB" id="A0A836KT60"/>
<feature type="region of interest" description="Disordered" evidence="4">
    <location>
        <begin position="407"/>
        <end position="459"/>
    </location>
</feature>
<feature type="compositionally biased region" description="Basic and acidic residues" evidence="4">
    <location>
        <begin position="431"/>
        <end position="447"/>
    </location>
</feature>
<feature type="region of interest" description="Disordered" evidence="4">
    <location>
        <begin position="880"/>
        <end position="968"/>
    </location>
</feature>
<dbReference type="Pfam" id="PF00069">
    <property type="entry name" value="Pkinase"/>
    <property type="match status" value="1"/>
</dbReference>
<keyword evidence="1 3" id="KW-0547">Nucleotide-binding</keyword>
<dbReference type="PROSITE" id="PS00107">
    <property type="entry name" value="PROTEIN_KINASE_ATP"/>
    <property type="match status" value="1"/>
</dbReference>
<keyword evidence="2 3" id="KW-0067">ATP-binding</keyword>
<keyword evidence="7" id="KW-1185">Reference proteome</keyword>
<feature type="compositionally biased region" description="Polar residues" evidence="4">
    <location>
        <begin position="584"/>
        <end position="595"/>
    </location>
</feature>
<feature type="compositionally biased region" description="Polar residues" evidence="4">
    <location>
        <begin position="898"/>
        <end position="914"/>
    </location>
</feature>
<sequence>MMANSRKVEELHAAKSRSEEDKSCDSSHLGALDCASGRSRKFDEVMQVYQKSMAVRRRLTSASRSPNRIRNDRSDALAEANTPAQTSGSLRGPQLQPSDRITRGAPVPSTEAFASPQSPQVLPRAALGVVKTSATTATASQPKTKLGAETPVVARSSIGTPKMPHSRMPLPALHAATHLSNLPNALQETLPSSPSSFSATAAREGCTKCGDRGRDGRRKSSASRNDAAPRKSGLTGGVYLNSPYLLLSTLGWRCTAHVPEVAAEQERTASWHNDGSASGSFDGSICSRAGQPLVSAAGSRPPSPTPSFHQLIGGSYDIPALEAIFRGPRPSRAPPPLVHAGISAVMPTRKCPRKSAAAAAVAPASSPSRSTSLKLSSSVTLQPSVPPPAVAAASQVSTLPAPAWPAATAAAQAPPARGDHSGLPHFPAKAAAKETRRGSYPADKARPEANGPRAVSRRGGVQTGEALALAGATAQFYSTASLAKTFDGAQYLNDYILLNEIGSGSTGRVVLAFSTSMNKSVAIKIVLKPKAKHRLHLRTLAPTSVSGQCSGEGGSGVGDGATDVPATTTSKTMPSFMSSSSSSGRQSQCNKTSPTCFTTVESKTRNLQREIEVMKDLNHPNIVRLYEVINDPKANSLFLILQYVDSGAIAQLDSTGHIRSPLQPSALLPIATQVCDGLVYLHGQHIVHRDIKPENILVNRDGQAFLADFGVAELMNAEAGRPNAATLDYRGTPLFMSPEIYAAVDGEEGDADALRSSGGCARRRGSGVAERSSSMQKSVSLEERRGTHVIDPFGLDVWALGVTFYTLLVGRVPFTSMLQIRQTLEHGVDIPTSLPEQWRTVLRRTMEPRHELRISSAELCRMLHAMAAEQAVAEDTGGVLGEEASRSARSRSAAFGTRCTTSHQSQTESPSARSASFAAETGEESVNLGSRSSSSVRSRNAVRGTMSGDGHSTAPSSCVSGNEQSTSECDQCNLTLSITSSVLDVQRPTSPRKKR</sequence>
<dbReference type="RefSeq" id="XP_067180496.1">
    <property type="nucleotide sequence ID" value="XM_067323955.1"/>
</dbReference>
<dbReference type="PROSITE" id="PS50011">
    <property type="entry name" value="PROTEIN_KINASE_DOM"/>
    <property type="match status" value="1"/>
</dbReference>
<dbReference type="PANTHER" id="PTHR24346">
    <property type="entry name" value="MAP/MICROTUBULE AFFINITY-REGULATING KINASE"/>
    <property type="match status" value="1"/>
</dbReference>
<name>A0A836KT60_9TRYP</name>
<evidence type="ECO:0000256" key="2">
    <source>
        <dbReference type="ARBA" id="ARBA00022840"/>
    </source>
</evidence>
<feature type="region of interest" description="Disordered" evidence="4">
    <location>
        <begin position="53"/>
        <end position="120"/>
    </location>
</feature>
<feature type="compositionally biased region" description="Polar residues" evidence="4">
    <location>
        <begin position="953"/>
        <end position="968"/>
    </location>
</feature>
<dbReference type="GeneID" id="92516467"/>
<evidence type="ECO:0000259" key="5">
    <source>
        <dbReference type="PROSITE" id="PS50011"/>
    </source>
</evidence>
<reference evidence="6 7" key="1">
    <citation type="submission" date="2021-03" db="EMBL/GenBank/DDBJ databases">
        <title>Leishmania (Mundinia) martiniquensis Genome sequencing and assembly.</title>
        <authorList>
            <person name="Almutairi H."/>
            <person name="Gatherer D."/>
        </authorList>
    </citation>
    <scope>NUCLEOTIDE SEQUENCE [LARGE SCALE GENOMIC DNA]</scope>
    <source>
        <strain evidence="6">LSCM1</strain>
    </source>
</reference>
<dbReference type="CDD" id="cd14008">
    <property type="entry name" value="STKc_LKB1_CaMKK"/>
    <property type="match status" value="1"/>
</dbReference>
<dbReference type="Gene3D" id="1.10.510.10">
    <property type="entry name" value="Transferase(Phosphotransferase) domain 1"/>
    <property type="match status" value="1"/>
</dbReference>
<evidence type="ECO:0000256" key="4">
    <source>
        <dbReference type="SAM" id="MobiDB-lite"/>
    </source>
</evidence>
<feature type="compositionally biased region" description="Gly residues" evidence="4">
    <location>
        <begin position="550"/>
        <end position="559"/>
    </location>
</feature>
<comment type="caution">
    <text evidence="6">The sequence shown here is derived from an EMBL/GenBank/DDBJ whole genome shotgun (WGS) entry which is preliminary data.</text>
</comment>
<evidence type="ECO:0000313" key="6">
    <source>
        <dbReference type="EMBL" id="KAG5484717.1"/>
    </source>
</evidence>
<dbReference type="SMART" id="SM00220">
    <property type="entry name" value="S_TKc"/>
    <property type="match status" value="1"/>
</dbReference>
<feature type="compositionally biased region" description="Polar residues" evidence="4">
    <location>
        <begin position="82"/>
        <end position="99"/>
    </location>
</feature>
<dbReference type="GO" id="GO:0004674">
    <property type="term" value="F:protein serine/threonine kinase activity"/>
    <property type="evidence" value="ECO:0007669"/>
    <property type="project" value="TreeGrafter"/>
</dbReference>
<feature type="compositionally biased region" description="Low complexity" evidence="4">
    <location>
        <begin position="407"/>
        <end position="416"/>
    </location>
</feature>
<feature type="binding site" evidence="3">
    <location>
        <position position="528"/>
    </location>
    <ligand>
        <name>ATP</name>
        <dbReference type="ChEBI" id="CHEBI:30616"/>
    </ligand>
</feature>
<feature type="region of interest" description="Disordered" evidence="4">
    <location>
        <begin position="1"/>
        <end position="37"/>
    </location>
</feature>
<gene>
    <name evidence="6" type="ORF">LSCM1_06536</name>
</gene>
<feature type="compositionally biased region" description="Low complexity" evidence="4">
    <location>
        <begin position="567"/>
        <end position="583"/>
    </location>
</feature>
<dbReference type="PROSITE" id="PS00108">
    <property type="entry name" value="PROTEIN_KINASE_ST"/>
    <property type="match status" value="1"/>
</dbReference>
<dbReference type="SUPFAM" id="SSF56112">
    <property type="entry name" value="Protein kinase-like (PK-like)"/>
    <property type="match status" value="1"/>
</dbReference>
<protein>
    <recommendedName>
        <fullName evidence="5">Protein kinase domain-containing protein</fullName>
    </recommendedName>
</protein>
<dbReference type="GO" id="GO:0005524">
    <property type="term" value="F:ATP binding"/>
    <property type="evidence" value="ECO:0007669"/>
    <property type="project" value="UniProtKB-UniRule"/>
</dbReference>
<feature type="region of interest" description="Disordered" evidence="4">
    <location>
        <begin position="188"/>
        <end position="233"/>
    </location>
</feature>
<evidence type="ECO:0000256" key="1">
    <source>
        <dbReference type="ARBA" id="ARBA00022741"/>
    </source>
</evidence>
<feature type="compositionally biased region" description="Low complexity" evidence="4">
    <location>
        <begin position="930"/>
        <end position="939"/>
    </location>
</feature>
<dbReference type="InterPro" id="IPR000719">
    <property type="entry name" value="Prot_kinase_dom"/>
</dbReference>
<dbReference type="Gene3D" id="3.30.200.20">
    <property type="entry name" value="Phosphorylase Kinase, domain 1"/>
    <property type="match status" value="2"/>
</dbReference>
<dbReference type="GO" id="GO:0005737">
    <property type="term" value="C:cytoplasm"/>
    <property type="evidence" value="ECO:0007669"/>
    <property type="project" value="TreeGrafter"/>
</dbReference>
<evidence type="ECO:0000313" key="7">
    <source>
        <dbReference type="Proteomes" id="UP000673552"/>
    </source>
</evidence>
<feature type="region of interest" description="Disordered" evidence="4">
    <location>
        <begin position="544"/>
        <end position="595"/>
    </location>
</feature>
<feature type="compositionally biased region" description="Basic and acidic residues" evidence="4">
    <location>
        <begin position="1"/>
        <end position="25"/>
    </location>
</feature>
<feature type="compositionally biased region" description="Basic and acidic residues" evidence="4">
    <location>
        <begin position="205"/>
        <end position="214"/>
    </location>
</feature>
<feature type="domain" description="Protein kinase" evidence="5">
    <location>
        <begin position="495"/>
        <end position="867"/>
    </location>
</feature>